<gene>
    <name evidence="2" type="ORF">EDD18DRAFT_1345690</name>
</gene>
<dbReference type="AlphaFoldDB" id="A0AA39UY62"/>
<accession>A0AA39UY62</accession>
<evidence type="ECO:0000313" key="3">
    <source>
        <dbReference type="Proteomes" id="UP001175228"/>
    </source>
</evidence>
<reference evidence="2" key="1">
    <citation type="submission" date="2023-06" db="EMBL/GenBank/DDBJ databases">
        <authorList>
            <consortium name="Lawrence Berkeley National Laboratory"/>
            <person name="Ahrendt S."/>
            <person name="Sahu N."/>
            <person name="Indic B."/>
            <person name="Wong-Bajracharya J."/>
            <person name="Merenyi Z."/>
            <person name="Ke H.-M."/>
            <person name="Monk M."/>
            <person name="Kocsube S."/>
            <person name="Drula E."/>
            <person name="Lipzen A."/>
            <person name="Balint B."/>
            <person name="Henrissat B."/>
            <person name="Andreopoulos B."/>
            <person name="Martin F.M."/>
            <person name="Harder C.B."/>
            <person name="Rigling D."/>
            <person name="Ford K.L."/>
            <person name="Foster G.D."/>
            <person name="Pangilinan J."/>
            <person name="Papanicolaou A."/>
            <person name="Barry K."/>
            <person name="LaButti K."/>
            <person name="Viragh M."/>
            <person name="Koriabine M."/>
            <person name="Yan M."/>
            <person name="Riley R."/>
            <person name="Champramary S."/>
            <person name="Plett K.L."/>
            <person name="Tsai I.J."/>
            <person name="Slot J."/>
            <person name="Sipos G."/>
            <person name="Plett J."/>
            <person name="Nagy L.G."/>
            <person name="Grigoriev I.V."/>
        </authorList>
    </citation>
    <scope>NUCLEOTIDE SEQUENCE</scope>
    <source>
        <strain evidence="2">HWK02</strain>
    </source>
</reference>
<proteinExistence type="predicted"/>
<dbReference type="Pfam" id="PF20151">
    <property type="entry name" value="DUF6533"/>
    <property type="match status" value="1"/>
</dbReference>
<sequence>MSVNLFTILDPSYVLVASATVMIHEWSILFNQEVSLMWNSPWNLVKVLYLISRYSPILVLRLGTETSAV</sequence>
<evidence type="ECO:0000313" key="2">
    <source>
        <dbReference type="EMBL" id="KAK0502844.1"/>
    </source>
</evidence>
<feature type="domain" description="DUF6533" evidence="1">
    <location>
        <begin position="13"/>
        <end position="58"/>
    </location>
</feature>
<keyword evidence="3" id="KW-1185">Reference proteome</keyword>
<dbReference type="EMBL" id="JAUEPU010000004">
    <property type="protein sequence ID" value="KAK0502844.1"/>
    <property type="molecule type" value="Genomic_DNA"/>
</dbReference>
<organism evidence="2 3">
    <name type="scientific">Armillaria luteobubalina</name>
    <dbReference type="NCBI Taxonomy" id="153913"/>
    <lineage>
        <taxon>Eukaryota</taxon>
        <taxon>Fungi</taxon>
        <taxon>Dikarya</taxon>
        <taxon>Basidiomycota</taxon>
        <taxon>Agaricomycotina</taxon>
        <taxon>Agaricomycetes</taxon>
        <taxon>Agaricomycetidae</taxon>
        <taxon>Agaricales</taxon>
        <taxon>Marasmiineae</taxon>
        <taxon>Physalacriaceae</taxon>
        <taxon>Armillaria</taxon>
    </lineage>
</organism>
<comment type="caution">
    <text evidence="2">The sequence shown here is derived from an EMBL/GenBank/DDBJ whole genome shotgun (WGS) entry which is preliminary data.</text>
</comment>
<evidence type="ECO:0000259" key="1">
    <source>
        <dbReference type="Pfam" id="PF20151"/>
    </source>
</evidence>
<protein>
    <recommendedName>
        <fullName evidence="1">DUF6533 domain-containing protein</fullName>
    </recommendedName>
</protein>
<dbReference type="InterPro" id="IPR045340">
    <property type="entry name" value="DUF6533"/>
</dbReference>
<dbReference type="Proteomes" id="UP001175228">
    <property type="component" value="Unassembled WGS sequence"/>
</dbReference>
<name>A0AA39UY62_9AGAR</name>